<dbReference type="Proteomes" id="UP001058974">
    <property type="component" value="Chromosome 2"/>
</dbReference>
<evidence type="ECO:0000313" key="3">
    <source>
        <dbReference type="Proteomes" id="UP001058974"/>
    </source>
</evidence>
<proteinExistence type="predicted"/>
<evidence type="ECO:0000313" key="2">
    <source>
        <dbReference type="EMBL" id="KAI5433730.1"/>
    </source>
</evidence>
<dbReference type="AlphaFoldDB" id="A0A9D5B7V7"/>
<evidence type="ECO:0000256" key="1">
    <source>
        <dbReference type="SAM" id="MobiDB-lite"/>
    </source>
</evidence>
<gene>
    <name evidence="2" type="ORF">KIW84_020841</name>
</gene>
<dbReference type="Gramene" id="Psat02G0084100-T1">
    <property type="protein sequence ID" value="KAI5433730.1"/>
    <property type="gene ID" value="KIW84_020841"/>
</dbReference>
<sequence>MYRFGSLLPSNASSADERDNPMTPPDLIGLCSFVEEGFILNTWLSQGHDHGNVFTCVLHLICPWSFDAGCGQGCKHVDCRLHWFIAARLLMLHVARPRRLLRFAFASSLHLLQACFRRFVFFGWRIRHSLYHCKLVMYGSQKNWNSGQKFMVLKILGQMFKHGYTVPNHAFPS</sequence>
<protein>
    <submittedName>
        <fullName evidence="2">Uncharacterized protein</fullName>
    </submittedName>
</protein>
<accession>A0A9D5B7V7</accession>
<dbReference type="EMBL" id="JAMSHJ010000002">
    <property type="protein sequence ID" value="KAI5433730.1"/>
    <property type="molecule type" value="Genomic_DNA"/>
</dbReference>
<keyword evidence="3" id="KW-1185">Reference proteome</keyword>
<comment type="caution">
    <text evidence="2">The sequence shown here is derived from an EMBL/GenBank/DDBJ whole genome shotgun (WGS) entry which is preliminary data.</text>
</comment>
<name>A0A9D5B7V7_PEA</name>
<feature type="region of interest" description="Disordered" evidence="1">
    <location>
        <begin position="1"/>
        <end position="21"/>
    </location>
</feature>
<organism evidence="2 3">
    <name type="scientific">Pisum sativum</name>
    <name type="common">Garden pea</name>
    <name type="synonym">Lathyrus oleraceus</name>
    <dbReference type="NCBI Taxonomy" id="3888"/>
    <lineage>
        <taxon>Eukaryota</taxon>
        <taxon>Viridiplantae</taxon>
        <taxon>Streptophyta</taxon>
        <taxon>Embryophyta</taxon>
        <taxon>Tracheophyta</taxon>
        <taxon>Spermatophyta</taxon>
        <taxon>Magnoliopsida</taxon>
        <taxon>eudicotyledons</taxon>
        <taxon>Gunneridae</taxon>
        <taxon>Pentapetalae</taxon>
        <taxon>rosids</taxon>
        <taxon>fabids</taxon>
        <taxon>Fabales</taxon>
        <taxon>Fabaceae</taxon>
        <taxon>Papilionoideae</taxon>
        <taxon>50 kb inversion clade</taxon>
        <taxon>NPAAA clade</taxon>
        <taxon>Hologalegina</taxon>
        <taxon>IRL clade</taxon>
        <taxon>Fabeae</taxon>
        <taxon>Lathyrus</taxon>
    </lineage>
</organism>
<reference evidence="2 3" key="1">
    <citation type="journal article" date="2022" name="Nat. Genet.">
        <title>Improved pea reference genome and pan-genome highlight genomic features and evolutionary characteristics.</title>
        <authorList>
            <person name="Yang T."/>
            <person name="Liu R."/>
            <person name="Luo Y."/>
            <person name="Hu S."/>
            <person name="Wang D."/>
            <person name="Wang C."/>
            <person name="Pandey M.K."/>
            <person name="Ge S."/>
            <person name="Xu Q."/>
            <person name="Li N."/>
            <person name="Li G."/>
            <person name="Huang Y."/>
            <person name="Saxena R.K."/>
            <person name="Ji Y."/>
            <person name="Li M."/>
            <person name="Yan X."/>
            <person name="He Y."/>
            <person name="Liu Y."/>
            <person name="Wang X."/>
            <person name="Xiang C."/>
            <person name="Varshney R.K."/>
            <person name="Ding H."/>
            <person name="Gao S."/>
            <person name="Zong X."/>
        </authorList>
    </citation>
    <scope>NUCLEOTIDE SEQUENCE [LARGE SCALE GENOMIC DNA]</scope>
    <source>
        <strain evidence="2 3">cv. Zhongwan 6</strain>
    </source>
</reference>